<evidence type="ECO:0000256" key="2">
    <source>
        <dbReference type="ARBA" id="ARBA00007524"/>
    </source>
</evidence>
<proteinExistence type="inferred from homology"/>
<evidence type="ECO:0000256" key="3">
    <source>
        <dbReference type="ARBA" id="ARBA00022692"/>
    </source>
</evidence>
<dbReference type="Proteomes" id="UP001337681">
    <property type="component" value="Unassembled WGS sequence"/>
</dbReference>
<reference evidence="7 8" key="1">
    <citation type="submission" date="2024-01" db="EMBL/GenBank/DDBJ databases">
        <title>Pedobacter sp. nov., isolated from oil-contaminated soil.</title>
        <authorList>
            <person name="Le N.T.T."/>
        </authorList>
    </citation>
    <scope>NUCLEOTIDE SEQUENCE [LARGE SCALE GENOMIC DNA]</scope>
    <source>
        <strain evidence="7 8">VNH31</strain>
    </source>
</reference>
<comment type="subcellular location">
    <subcellularLocation>
        <location evidence="1">Membrane</location>
        <topology evidence="1">Multi-pass membrane protein</topology>
    </subcellularLocation>
</comment>
<feature type="transmembrane region" description="Helical" evidence="6">
    <location>
        <begin position="12"/>
        <end position="31"/>
    </location>
</feature>
<dbReference type="CDD" id="cd15904">
    <property type="entry name" value="TSPO_MBR"/>
    <property type="match status" value="1"/>
</dbReference>
<evidence type="ECO:0000256" key="1">
    <source>
        <dbReference type="ARBA" id="ARBA00004141"/>
    </source>
</evidence>
<dbReference type="Gene3D" id="1.20.1260.100">
    <property type="entry name" value="TspO/MBR protein"/>
    <property type="match status" value="1"/>
</dbReference>
<evidence type="ECO:0000256" key="5">
    <source>
        <dbReference type="ARBA" id="ARBA00023136"/>
    </source>
</evidence>
<evidence type="ECO:0000313" key="8">
    <source>
        <dbReference type="Proteomes" id="UP001337681"/>
    </source>
</evidence>
<keyword evidence="3 6" id="KW-0812">Transmembrane</keyword>
<evidence type="ECO:0000313" key="7">
    <source>
        <dbReference type="EMBL" id="MEE1885222.1"/>
    </source>
</evidence>
<organism evidence="7 8">
    <name type="scientific">Pedobacter flavus</name>
    <dbReference type="NCBI Taxonomy" id="3113906"/>
    <lineage>
        <taxon>Bacteria</taxon>
        <taxon>Pseudomonadati</taxon>
        <taxon>Bacteroidota</taxon>
        <taxon>Sphingobacteriia</taxon>
        <taxon>Sphingobacteriales</taxon>
        <taxon>Sphingobacteriaceae</taxon>
        <taxon>Pedobacter</taxon>
    </lineage>
</organism>
<dbReference type="PANTHER" id="PTHR10057:SF0">
    <property type="entry name" value="TRANSLOCATOR PROTEIN"/>
    <property type="match status" value="1"/>
</dbReference>
<dbReference type="InterPro" id="IPR004307">
    <property type="entry name" value="TspO_MBR"/>
</dbReference>
<dbReference type="RefSeq" id="WP_330146122.1">
    <property type="nucleotide sequence ID" value="NZ_JAZDQU010000002.1"/>
</dbReference>
<comment type="caution">
    <text evidence="7">The sequence shown here is derived from an EMBL/GenBank/DDBJ whole genome shotgun (WGS) entry which is preliminary data.</text>
</comment>
<dbReference type="InterPro" id="IPR038330">
    <property type="entry name" value="TspO/MBR-related_sf"/>
</dbReference>
<sequence length="162" mass="19239">MQELRKKFQFLPFIINITICLVFGAIGRYFTKKNVVKFYEVSGQHLGYPSLSITIKIIIIISILLGIAAFLIWQRRKEIKHYYTLIALYLSQFLIHLLWRITFINFTDYFISSFLMIALIILILTTSITFFRINKVAGLLTLPYLIWISYIGYLSYYLYFFN</sequence>
<feature type="transmembrane region" description="Helical" evidence="6">
    <location>
        <begin position="51"/>
        <end position="73"/>
    </location>
</feature>
<evidence type="ECO:0000256" key="6">
    <source>
        <dbReference type="SAM" id="Phobius"/>
    </source>
</evidence>
<feature type="transmembrane region" description="Helical" evidence="6">
    <location>
        <begin position="138"/>
        <end position="159"/>
    </location>
</feature>
<gene>
    <name evidence="7" type="ORF">VRU49_07295</name>
</gene>
<evidence type="ECO:0000256" key="4">
    <source>
        <dbReference type="ARBA" id="ARBA00022989"/>
    </source>
</evidence>
<keyword evidence="5 6" id="KW-0472">Membrane</keyword>
<accession>A0ABU7H1N7</accession>
<feature type="transmembrane region" description="Helical" evidence="6">
    <location>
        <begin position="109"/>
        <end position="131"/>
    </location>
</feature>
<name>A0ABU7H1N7_9SPHI</name>
<keyword evidence="8" id="KW-1185">Reference proteome</keyword>
<comment type="similarity">
    <text evidence="2">Belongs to the TspO/BZRP family.</text>
</comment>
<dbReference type="Pfam" id="PF03073">
    <property type="entry name" value="TspO_MBR"/>
    <property type="match status" value="1"/>
</dbReference>
<dbReference type="PANTHER" id="PTHR10057">
    <property type="entry name" value="PERIPHERAL-TYPE BENZODIAZEPINE RECEPTOR"/>
    <property type="match status" value="1"/>
</dbReference>
<keyword evidence="4 6" id="KW-1133">Transmembrane helix</keyword>
<protein>
    <submittedName>
        <fullName evidence="7">TspO/MBR family protein</fullName>
    </submittedName>
</protein>
<dbReference type="EMBL" id="JAZDQU010000002">
    <property type="protein sequence ID" value="MEE1885222.1"/>
    <property type="molecule type" value="Genomic_DNA"/>
</dbReference>
<feature type="transmembrane region" description="Helical" evidence="6">
    <location>
        <begin position="85"/>
        <end position="103"/>
    </location>
</feature>